<dbReference type="EMBL" id="LHXZ01000022">
    <property type="protein sequence ID" value="KXB03260.1"/>
    <property type="molecule type" value="Genomic_DNA"/>
</dbReference>
<comment type="caution">
    <text evidence="1">The sequence shown here is derived from an EMBL/GenBank/DDBJ whole genome shotgun (WGS) entry which is preliminary data.</text>
</comment>
<keyword evidence="2" id="KW-1185">Reference proteome</keyword>
<dbReference type="Proteomes" id="UP000070565">
    <property type="component" value="Unassembled WGS sequence"/>
</dbReference>
<gene>
    <name evidence="1" type="ORF">AKJ45_02080</name>
</gene>
<sequence>MNRGLREIPKFPDPPISFRQPPTFSTWTLRPDLDLITLNSTLEPIGRSALFFFFVSRLKESLWKLQENQKLKLIKEEKDSRIANRKIYAES</sequence>
<evidence type="ECO:0000313" key="1">
    <source>
        <dbReference type="EMBL" id="KXB03260.1"/>
    </source>
</evidence>
<proteinExistence type="predicted"/>
<reference evidence="1 2" key="1">
    <citation type="journal article" date="2016" name="Sci. Rep.">
        <title>Metabolic traits of an uncultured archaeal lineage -MSBL1- from brine pools of the Red Sea.</title>
        <authorList>
            <person name="Mwirichia R."/>
            <person name="Alam I."/>
            <person name="Rashid M."/>
            <person name="Vinu M."/>
            <person name="Ba-Alawi W."/>
            <person name="Anthony Kamau A."/>
            <person name="Kamanda Ngugi D."/>
            <person name="Goker M."/>
            <person name="Klenk H.P."/>
            <person name="Bajic V."/>
            <person name="Stingl U."/>
        </authorList>
    </citation>
    <scope>NUCLEOTIDE SEQUENCE [LARGE SCALE GENOMIC DNA]</scope>
    <source>
        <strain evidence="1">SCGC-AAA261F19</strain>
    </source>
</reference>
<name>A0A133V9Y4_9EURY</name>
<dbReference type="AlphaFoldDB" id="A0A133V9Y4"/>
<protein>
    <submittedName>
        <fullName evidence="1">Uncharacterized protein</fullName>
    </submittedName>
</protein>
<accession>A0A133V9Y4</accession>
<evidence type="ECO:0000313" key="2">
    <source>
        <dbReference type="Proteomes" id="UP000070565"/>
    </source>
</evidence>
<organism evidence="1 2">
    <name type="scientific">candidate division MSBL1 archaeon SCGC-AAA261F19</name>
    <dbReference type="NCBI Taxonomy" id="1698275"/>
    <lineage>
        <taxon>Archaea</taxon>
        <taxon>Methanobacteriati</taxon>
        <taxon>Methanobacteriota</taxon>
        <taxon>candidate division MSBL1</taxon>
    </lineage>
</organism>